<evidence type="ECO:0000256" key="3">
    <source>
        <dbReference type="ARBA" id="ARBA00007681"/>
    </source>
</evidence>
<evidence type="ECO:0000313" key="11">
    <source>
        <dbReference type="EMBL" id="OGJ06605.1"/>
    </source>
</evidence>
<comment type="similarity">
    <text evidence="3 10">Belongs to the ATPase gamma chain family.</text>
</comment>
<dbReference type="EMBL" id="MFVW01000009">
    <property type="protein sequence ID" value="OGJ06605.1"/>
    <property type="molecule type" value="Genomic_DNA"/>
</dbReference>
<keyword evidence="9 10" id="KW-0066">ATP synthesis</keyword>
<name>A0A1F6YJR6_9BACT</name>
<keyword evidence="10" id="KW-1003">Cell membrane</keyword>
<dbReference type="GO" id="GO:0045259">
    <property type="term" value="C:proton-transporting ATP synthase complex"/>
    <property type="evidence" value="ECO:0007669"/>
    <property type="project" value="UniProtKB-KW"/>
</dbReference>
<dbReference type="Gene3D" id="1.10.287.80">
    <property type="entry name" value="ATP synthase, gamma subunit, helix hairpin domain"/>
    <property type="match status" value="2"/>
</dbReference>
<dbReference type="GO" id="GO:0042777">
    <property type="term" value="P:proton motive force-driven plasma membrane ATP synthesis"/>
    <property type="evidence" value="ECO:0007669"/>
    <property type="project" value="UniProtKB-UniRule"/>
</dbReference>
<organism evidence="11 12">
    <name type="scientific">Candidatus Nomurabacteria bacterium RIFOXYA1_FULL_35_17</name>
    <dbReference type="NCBI Taxonomy" id="1801798"/>
    <lineage>
        <taxon>Bacteria</taxon>
        <taxon>Candidatus Nomuraibacteriota</taxon>
    </lineage>
</organism>
<dbReference type="Gene3D" id="3.40.1380.10">
    <property type="match status" value="1"/>
</dbReference>
<dbReference type="SUPFAM" id="SSF52943">
    <property type="entry name" value="ATP synthase (F1-ATPase), gamma subunit"/>
    <property type="match status" value="1"/>
</dbReference>
<comment type="subunit">
    <text evidence="10">F-type ATPases have 2 components, CF(1) - the catalytic core - and CF(0) - the membrane proton channel. CF(1) has five subunits: alpha(3), beta(3), gamma(1), delta(1), epsilon(1). CF(0) has three main subunits: a, b and c.</text>
</comment>
<dbReference type="GO" id="GO:0005886">
    <property type="term" value="C:plasma membrane"/>
    <property type="evidence" value="ECO:0007669"/>
    <property type="project" value="UniProtKB-SubCell"/>
</dbReference>
<dbReference type="AlphaFoldDB" id="A0A1F6YJR6"/>
<dbReference type="Pfam" id="PF00231">
    <property type="entry name" value="ATP-synt"/>
    <property type="match status" value="1"/>
</dbReference>
<proteinExistence type="inferred from homology"/>
<evidence type="ECO:0000256" key="2">
    <source>
        <dbReference type="ARBA" id="ARBA00004170"/>
    </source>
</evidence>
<sequence>MILRWVLVNNYGRYPERKQSFVRDRQKKYQMAGTKEIKRRIKSVKNTKKITKAMELVAASKMKRAVASTLASRLYAGYSWEVLTSIAKNIEENSHPLFTEREKKGGVKANVLLVLITSNRGLCGSYNAQVIKKTISFLKSQNINLDPVRSRSLEHESATVTSGRPASNGVDIVSVGKKGDVAMRRLGVNVVATFADLSNNISLTEVVPISKFTIDEYILLHYDKVLVAYTDFISALNQKPNIKQILPVSKTELQDLINNLAPTPGEVGVPTESVGREKSISYLIEGDMNTLIGSLAEKITRMQIYQMLLESNASEQSSRMVAMKNASDASGEMIDDLTLVFNKARQGNITREISEISAGMASVS</sequence>
<comment type="caution">
    <text evidence="11">The sequence shown here is derived from an EMBL/GenBank/DDBJ whole genome shotgun (WGS) entry which is preliminary data.</text>
</comment>
<evidence type="ECO:0000256" key="9">
    <source>
        <dbReference type="ARBA" id="ARBA00023310"/>
    </source>
</evidence>
<dbReference type="GO" id="GO:0005524">
    <property type="term" value="F:ATP binding"/>
    <property type="evidence" value="ECO:0007669"/>
    <property type="project" value="UniProtKB-UniRule"/>
</dbReference>
<dbReference type="GO" id="GO:0046933">
    <property type="term" value="F:proton-transporting ATP synthase activity, rotational mechanism"/>
    <property type="evidence" value="ECO:0007669"/>
    <property type="project" value="UniProtKB-UniRule"/>
</dbReference>
<dbReference type="CDD" id="cd12151">
    <property type="entry name" value="F1-ATPase_gamma"/>
    <property type="match status" value="1"/>
</dbReference>
<dbReference type="InterPro" id="IPR035968">
    <property type="entry name" value="ATP_synth_F1_ATPase_gsu"/>
</dbReference>
<keyword evidence="5 10" id="KW-0375">Hydrogen ion transport</keyword>
<comment type="subcellular location">
    <subcellularLocation>
        <location evidence="10">Cell membrane</location>
        <topology evidence="10">Peripheral membrane protein</topology>
    </subcellularLocation>
    <subcellularLocation>
        <location evidence="2">Membrane</location>
        <topology evidence="2">Peripheral membrane protein</topology>
    </subcellularLocation>
</comment>
<evidence type="ECO:0000256" key="1">
    <source>
        <dbReference type="ARBA" id="ARBA00003456"/>
    </source>
</evidence>
<comment type="function">
    <text evidence="1 10">Produces ATP from ADP in the presence of a proton gradient across the membrane. The gamma chain is believed to be important in regulating ATPase activity and the flow of protons through the CF(0) complex.</text>
</comment>
<dbReference type="PANTHER" id="PTHR11693:SF22">
    <property type="entry name" value="ATP SYNTHASE SUBUNIT GAMMA, MITOCHONDRIAL"/>
    <property type="match status" value="1"/>
</dbReference>
<dbReference type="PRINTS" id="PR00126">
    <property type="entry name" value="ATPASEGAMMA"/>
</dbReference>
<keyword evidence="4 10" id="KW-0813">Transport</keyword>
<dbReference type="Proteomes" id="UP000179274">
    <property type="component" value="Unassembled WGS sequence"/>
</dbReference>
<evidence type="ECO:0000256" key="5">
    <source>
        <dbReference type="ARBA" id="ARBA00022781"/>
    </source>
</evidence>
<protein>
    <recommendedName>
        <fullName evidence="10">ATP synthase gamma chain</fullName>
    </recommendedName>
    <alternativeName>
        <fullName evidence="10">ATP synthase F1 sector gamma subunit</fullName>
    </alternativeName>
    <alternativeName>
        <fullName evidence="10">F-ATPase gamma subunit</fullName>
    </alternativeName>
</protein>
<gene>
    <name evidence="10" type="primary">atpG</name>
    <name evidence="11" type="ORF">A2192_00705</name>
</gene>
<evidence type="ECO:0000256" key="8">
    <source>
        <dbReference type="ARBA" id="ARBA00023196"/>
    </source>
</evidence>
<evidence type="ECO:0000313" key="12">
    <source>
        <dbReference type="Proteomes" id="UP000179274"/>
    </source>
</evidence>
<accession>A0A1F6YJR6</accession>
<dbReference type="PANTHER" id="PTHR11693">
    <property type="entry name" value="ATP SYNTHASE GAMMA CHAIN"/>
    <property type="match status" value="1"/>
</dbReference>
<reference evidence="11 12" key="1">
    <citation type="journal article" date="2016" name="Nat. Commun.">
        <title>Thousands of microbial genomes shed light on interconnected biogeochemical processes in an aquifer system.</title>
        <authorList>
            <person name="Anantharaman K."/>
            <person name="Brown C.T."/>
            <person name="Hug L.A."/>
            <person name="Sharon I."/>
            <person name="Castelle C.J."/>
            <person name="Probst A.J."/>
            <person name="Thomas B.C."/>
            <person name="Singh A."/>
            <person name="Wilkins M.J."/>
            <person name="Karaoz U."/>
            <person name="Brodie E.L."/>
            <person name="Williams K.H."/>
            <person name="Hubbard S.S."/>
            <person name="Banfield J.F."/>
        </authorList>
    </citation>
    <scope>NUCLEOTIDE SEQUENCE [LARGE SCALE GENOMIC DNA]</scope>
</reference>
<evidence type="ECO:0000256" key="4">
    <source>
        <dbReference type="ARBA" id="ARBA00022448"/>
    </source>
</evidence>
<evidence type="ECO:0000256" key="10">
    <source>
        <dbReference type="HAMAP-Rule" id="MF_00815"/>
    </source>
</evidence>
<evidence type="ECO:0000256" key="6">
    <source>
        <dbReference type="ARBA" id="ARBA00023065"/>
    </source>
</evidence>
<keyword evidence="8 10" id="KW-0139">CF(1)</keyword>
<evidence type="ECO:0000256" key="7">
    <source>
        <dbReference type="ARBA" id="ARBA00023136"/>
    </source>
</evidence>
<dbReference type="HAMAP" id="MF_00815">
    <property type="entry name" value="ATP_synth_gamma_bact"/>
    <property type="match status" value="1"/>
</dbReference>
<keyword evidence="6 10" id="KW-0406">Ion transport</keyword>
<keyword evidence="7 10" id="KW-0472">Membrane</keyword>
<dbReference type="InterPro" id="IPR000131">
    <property type="entry name" value="ATP_synth_F1_gsu"/>
</dbReference>